<comment type="caution">
    <text evidence="5">The sequence shown here is derived from an EMBL/GenBank/DDBJ whole genome shotgun (WGS) entry which is preliminary data.</text>
</comment>
<evidence type="ECO:0000313" key="6">
    <source>
        <dbReference type="Proteomes" id="UP000288716"/>
    </source>
</evidence>
<feature type="domain" description="C2" evidence="3">
    <location>
        <begin position="1"/>
        <end position="118"/>
    </location>
</feature>
<dbReference type="PROSITE" id="PS50004">
    <property type="entry name" value="C2"/>
    <property type="match status" value="2"/>
</dbReference>
<feature type="domain" description="VWFA" evidence="4">
    <location>
        <begin position="286"/>
        <end position="483"/>
    </location>
</feature>
<dbReference type="Pfam" id="PF00168">
    <property type="entry name" value="C2"/>
    <property type="match status" value="2"/>
</dbReference>
<evidence type="ECO:0000313" key="5">
    <source>
        <dbReference type="EMBL" id="RWS24915.1"/>
    </source>
</evidence>
<dbReference type="Pfam" id="PF07002">
    <property type="entry name" value="Copine"/>
    <property type="match status" value="1"/>
</dbReference>
<dbReference type="OrthoDB" id="5855668at2759"/>
<gene>
    <name evidence="5" type="ORF">B4U80_03612</name>
</gene>
<dbReference type="InterPro" id="IPR002035">
    <property type="entry name" value="VWF_A"/>
</dbReference>
<dbReference type="InterPro" id="IPR036465">
    <property type="entry name" value="vWFA_dom_sf"/>
</dbReference>
<keyword evidence="2" id="KW-0677">Repeat</keyword>
<dbReference type="VEuPathDB" id="VectorBase:LDEU007125"/>
<dbReference type="GO" id="GO:0032991">
    <property type="term" value="C:protein-containing complex"/>
    <property type="evidence" value="ECO:0007669"/>
    <property type="project" value="UniProtKB-ARBA"/>
</dbReference>
<evidence type="ECO:0000256" key="2">
    <source>
        <dbReference type="ARBA" id="ARBA00022737"/>
    </source>
</evidence>
<name>A0A443SBY1_9ACAR</name>
<comment type="similarity">
    <text evidence="1">Belongs to the copine family.</text>
</comment>
<dbReference type="SUPFAM" id="SSF53300">
    <property type="entry name" value="vWA-like"/>
    <property type="match status" value="1"/>
</dbReference>
<dbReference type="Gene3D" id="2.60.40.150">
    <property type="entry name" value="C2 domain"/>
    <property type="match status" value="2"/>
</dbReference>
<dbReference type="SMART" id="SM00327">
    <property type="entry name" value="VWA"/>
    <property type="match status" value="1"/>
</dbReference>
<organism evidence="5 6">
    <name type="scientific">Leptotrombidium deliense</name>
    <dbReference type="NCBI Taxonomy" id="299467"/>
    <lineage>
        <taxon>Eukaryota</taxon>
        <taxon>Metazoa</taxon>
        <taxon>Ecdysozoa</taxon>
        <taxon>Arthropoda</taxon>
        <taxon>Chelicerata</taxon>
        <taxon>Arachnida</taxon>
        <taxon>Acari</taxon>
        <taxon>Acariformes</taxon>
        <taxon>Trombidiformes</taxon>
        <taxon>Prostigmata</taxon>
        <taxon>Anystina</taxon>
        <taxon>Parasitengona</taxon>
        <taxon>Trombiculoidea</taxon>
        <taxon>Trombiculidae</taxon>
        <taxon>Leptotrombidium</taxon>
    </lineage>
</organism>
<dbReference type="GO" id="GO:0005886">
    <property type="term" value="C:plasma membrane"/>
    <property type="evidence" value="ECO:0007669"/>
    <property type="project" value="TreeGrafter"/>
</dbReference>
<dbReference type="PANTHER" id="PTHR10857:SF106">
    <property type="entry name" value="C2 DOMAIN-CONTAINING PROTEIN"/>
    <property type="match status" value="1"/>
</dbReference>
<dbReference type="Proteomes" id="UP000288716">
    <property type="component" value="Unassembled WGS sequence"/>
</dbReference>
<dbReference type="PROSITE" id="PS50234">
    <property type="entry name" value="VWFA"/>
    <property type="match status" value="1"/>
</dbReference>
<dbReference type="InterPro" id="IPR037768">
    <property type="entry name" value="C2B_Copine"/>
</dbReference>
<dbReference type="InterPro" id="IPR000008">
    <property type="entry name" value="C2_dom"/>
</dbReference>
<dbReference type="InterPro" id="IPR045052">
    <property type="entry name" value="Copine"/>
</dbReference>
<dbReference type="EMBL" id="NCKV01004271">
    <property type="protein sequence ID" value="RWS24915.1"/>
    <property type="molecule type" value="Genomic_DNA"/>
</dbReference>
<dbReference type="CDD" id="cd04047">
    <property type="entry name" value="C2B_Copine"/>
    <property type="match status" value="1"/>
</dbReference>
<dbReference type="InterPro" id="IPR035892">
    <property type="entry name" value="C2_domain_sf"/>
</dbReference>
<dbReference type="FunFam" id="2.60.40.150:FF:000099">
    <property type="entry name" value="Copine 3"/>
    <property type="match status" value="1"/>
</dbReference>
<protein>
    <submittedName>
        <fullName evidence="5">Copine-8-like isoform X1</fullName>
    </submittedName>
</protein>
<dbReference type="CDD" id="cd04048">
    <property type="entry name" value="C2A_Copine"/>
    <property type="match status" value="1"/>
</dbReference>
<dbReference type="GO" id="GO:0071277">
    <property type="term" value="P:cellular response to calcium ion"/>
    <property type="evidence" value="ECO:0007669"/>
    <property type="project" value="TreeGrafter"/>
</dbReference>
<evidence type="ECO:0000256" key="1">
    <source>
        <dbReference type="ARBA" id="ARBA00009048"/>
    </source>
</evidence>
<dbReference type="STRING" id="299467.A0A443SBY1"/>
<sequence length="528" mass="59602">MDNASKWQSDAFTSKVELSISCRNLRDTDILSKSDPQCIVYLKDHYQGNYIEIASTEVIKDNRNPDFVKKIALDYNFESVQYLKFEVWDIDIGERDFLGRLDTTLAEVVSSKGSDFRKSLTGVPNRNCGTIQIVVEEVSACNHLVELQFRGRDLKHGFFCKPSPFLSIWKSNEGGSFSVVHRTEHRSNSQNPQWHIIKTSVRNLCNGDFDRNLRIDCMDYKSSGDHKLMGSFQITLNDLLKHDKSQPFKLWNEKKNCDKGYVDLLNIQIIERFSFLDYIRGGTQLHFVVAVDFTASNGEPFNPDSLHYIDRTSGRPNSYELALRSIGEIIQYYDNSGYFAGFGFGAKIPPNGEVSHEFALNGNPAHPYCNGVEDLVACYQRTLTSIKLYGPTNFAPVINNTARISSQYQTGTNYFVLLIITDGIISDMTQTMKAIISASALPMSIIIVGVGNADFSAMDQLDSDDKLLKVENMKAVRDIVQFVPLNKYLNGSRTVFMSKAQLAKDVLLEIPDQVVNYMTLKGFKPSNK</sequence>
<accession>A0A443SBY1</accession>
<dbReference type="SUPFAM" id="SSF49562">
    <property type="entry name" value="C2 domain (Calcium/lipid-binding domain, CaLB)"/>
    <property type="match status" value="2"/>
</dbReference>
<proteinExistence type="inferred from homology"/>
<dbReference type="GO" id="GO:0005544">
    <property type="term" value="F:calcium-dependent phospholipid binding"/>
    <property type="evidence" value="ECO:0007669"/>
    <property type="project" value="InterPro"/>
</dbReference>
<dbReference type="InterPro" id="IPR010734">
    <property type="entry name" value="Copine_C"/>
</dbReference>
<evidence type="ECO:0000259" key="3">
    <source>
        <dbReference type="PROSITE" id="PS50004"/>
    </source>
</evidence>
<keyword evidence="6" id="KW-1185">Reference proteome</keyword>
<reference evidence="5 6" key="1">
    <citation type="journal article" date="2018" name="Gigascience">
        <title>Genomes of trombidid mites reveal novel predicted allergens and laterally-transferred genes associated with secondary metabolism.</title>
        <authorList>
            <person name="Dong X."/>
            <person name="Chaisiri K."/>
            <person name="Xia D."/>
            <person name="Armstrong S.D."/>
            <person name="Fang Y."/>
            <person name="Donnelly M.J."/>
            <person name="Kadowaki T."/>
            <person name="McGarry J.W."/>
            <person name="Darby A.C."/>
            <person name="Makepeace B.L."/>
        </authorList>
    </citation>
    <scope>NUCLEOTIDE SEQUENCE [LARGE SCALE GENOMIC DNA]</scope>
    <source>
        <strain evidence="5">UoL-UT</strain>
    </source>
</reference>
<dbReference type="AlphaFoldDB" id="A0A443SBY1"/>
<dbReference type="PANTHER" id="PTHR10857">
    <property type="entry name" value="COPINE"/>
    <property type="match status" value="1"/>
</dbReference>
<dbReference type="SMART" id="SM00239">
    <property type="entry name" value="C2"/>
    <property type="match status" value="2"/>
</dbReference>
<feature type="domain" description="C2" evidence="3">
    <location>
        <begin position="127"/>
        <end position="252"/>
    </location>
</feature>
<evidence type="ECO:0000259" key="4">
    <source>
        <dbReference type="PROSITE" id="PS50234"/>
    </source>
</evidence>